<evidence type="ECO:0000256" key="8">
    <source>
        <dbReference type="ARBA" id="ARBA00023242"/>
    </source>
</evidence>
<dbReference type="SUPFAM" id="SSF54211">
    <property type="entry name" value="Ribosomal protein S5 domain 2-like"/>
    <property type="match status" value="1"/>
</dbReference>
<evidence type="ECO:0000256" key="6">
    <source>
        <dbReference type="ARBA" id="ARBA00022835"/>
    </source>
</evidence>
<keyword evidence="8" id="KW-0539">Nucleus</keyword>
<keyword evidence="11" id="KW-1185">Reference proteome</keyword>
<dbReference type="GO" id="GO:0071028">
    <property type="term" value="P:nuclear mRNA surveillance"/>
    <property type="evidence" value="ECO:0007669"/>
    <property type="project" value="TreeGrafter"/>
</dbReference>
<dbReference type="GO" id="GO:0000177">
    <property type="term" value="C:cytoplasmic exosome (RNase complex)"/>
    <property type="evidence" value="ECO:0007669"/>
    <property type="project" value="TreeGrafter"/>
</dbReference>
<keyword evidence="4" id="KW-0963">Cytoplasm</keyword>
<dbReference type="InterPro" id="IPR020568">
    <property type="entry name" value="Ribosomal_Su5_D2-typ_SF"/>
</dbReference>
<organism evidence="10 11">
    <name type="scientific">Kluyveromyces lactis (strain ATCC 8585 / CBS 2359 / DSM 70799 / NBRC 1267 / NRRL Y-1140 / WM37)</name>
    <name type="common">Yeast</name>
    <name type="synonym">Candida sphaerica</name>
    <dbReference type="NCBI Taxonomy" id="284590"/>
    <lineage>
        <taxon>Eukaryota</taxon>
        <taxon>Fungi</taxon>
        <taxon>Dikarya</taxon>
        <taxon>Ascomycota</taxon>
        <taxon>Saccharomycotina</taxon>
        <taxon>Saccharomycetes</taxon>
        <taxon>Saccharomycetales</taxon>
        <taxon>Saccharomycetaceae</taxon>
        <taxon>Kluyveromyces</taxon>
    </lineage>
</organism>
<dbReference type="GO" id="GO:0071038">
    <property type="term" value="P:TRAMP-dependent tRNA surveillance pathway"/>
    <property type="evidence" value="ECO:0007669"/>
    <property type="project" value="UniProtKB-ARBA"/>
</dbReference>
<evidence type="ECO:0000256" key="1">
    <source>
        <dbReference type="ARBA" id="ARBA00004123"/>
    </source>
</evidence>
<feature type="domain" description="Exoribonuclease phosphorolytic" evidence="9">
    <location>
        <begin position="45"/>
        <end position="176"/>
    </location>
</feature>
<evidence type="ECO:0000256" key="2">
    <source>
        <dbReference type="ARBA" id="ARBA00004496"/>
    </source>
</evidence>
<dbReference type="PANTHER" id="PTHR11953">
    <property type="entry name" value="EXOSOME COMPLEX COMPONENT"/>
    <property type="match status" value="1"/>
</dbReference>
<keyword evidence="6" id="KW-0271">Exosome</keyword>
<dbReference type="InterPro" id="IPR001247">
    <property type="entry name" value="ExoRNase_PH_dom1"/>
</dbReference>
<dbReference type="InParanoid" id="Q6CJI8"/>
<dbReference type="InterPro" id="IPR050080">
    <property type="entry name" value="RNase_PH"/>
</dbReference>
<dbReference type="GO" id="GO:0016075">
    <property type="term" value="P:rRNA catabolic process"/>
    <property type="evidence" value="ECO:0007669"/>
    <property type="project" value="TreeGrafter"/>
</dbReference>
<evidence type="ECO:0000313" key="11">
    <source>
        <dbReference type="Proteomes" id="UP000000598"/>
    </source>
</evidence>
<name>Q6CJI8_KLULA</name>
<dbReference type="OMA" id="ILPTCIN"/>
<dbReference type="PANTHER" id="PTHR11953:SF2">
    <property type="entry name" value="EXOSOME COMPLEX COMPONENT MTR3"/>
    <property type="match status" value="1"/>
</dbReference>
<dbReference type="GO" id="GO:0000176">
    <property type="term" value="C:nuclear exosome (RNase complex)"/>
    <property type="evidence" value="ECO:0007669"/>
    <property type="project" value="UniProtKB-ARBA"/>
</dbReference>
<accession>Q6CJI8</accession>
<keyword evidence="7" id="KW-0694">RNA-binding</keyword>
<dbReference type="HOGENOM" id="CLU_078569_0_0_1"/>
<dbReference type="EMBL" id="CR382126">
    <property type="protein sequence ID" value="CAG98609.1"/>
    <property type="molecule type" value="Genomic_DNA"/>
</dbReference>
<dbReference type="GO" id="GO:0005730">
    <property type="term" value="C:nucleolus"/>
    <property type="evidence" value="ECO:0007669"/>
    <property type="project" value="UniProtKB-SubCell"/>
</dbReference>
<dbReference type="eggNOG" id="KOG1068">
    <property type="taxonomic scope" value="Eukaryota"/>
</dbReference>
<protein>
    <submittedName>
        <fullName evidence="10">KLLA0F18304p</fullName>
    </submittedName>
</protein>
<dbReference type="Gene3D" id="3.30.230.70">
    <property type="entry name" value="GHMP Kinase, N-terminal domain"/>
    <property type="match status" value="1"/>
</dbReference>
<dbReference type="AlphaFoldDB" id="Q6CJI8"/>
<reference evidence="10 11" key="1">
    <citation type="journal article" date="2004" name="Nature">
        <title>Genome evolution in yeasts.</title>
        <authorList>
            <consortium name="Genolevures"/>
            <person name="Dujon B."/>
            <person name="Sherman D."/>
            <person name="Fischer G."/>
            <person name="Durrens P."/>
            <person name="Casaregola S."/>
            <person name="Lafontaine I."/>
            <person name="de Montigny J."/>
            <person name="Marck C."/>
            <person name="Neuveglise C."/>
            <person name="Talla E."/>
            <person name="Goffard N."/>
            <person name="Frangeul L."/>
            <person name="Aigle M."/>
            <person name="Anthouard V."/>
            <person name="Babour A."/>
            <person name="Barbe V."/>
            <person name="Barnay S."/>
            <person name="Blanchin S."/>
            <person name="Beckerich J.M."/>
            <person name="Beyne E."/>
            <person name="Bleykasten C."/>
            <person name="Boisrame A."/>
            <person name="Boyer J."/>
            <person name="Cattolico L."/>
            <person name="Confanioleri F."/>
            <person name="de Daruvar A."/>
            <person name="Despons L."/>
            <person name="Fabre E."/>
            <person name="Fairhead C."/>
            <person name="Ferry-Dumazet H."/>
            <person name="Groppi A."/>
            <person name="Hantraye F."/>
            <person name="Hennequin C."/>
            <person name="Jauniaux N."/>
            <person name="Joyet P."/>
            <person name="Kachouri R."/>
            <person name="Kerrest A."/>
            <person name="Koszul R."/>
            <person name="Lemaire M."/>
            <person name="Lesur I."/>
            <person name="Ma L."/>
            <person name="Muller H."/>
            <person name="Nicaud J.M."/>
            <person name="Nikolski M."/>
            <person name="Oztas S."/>
            <person name="Ozier-Kalogeropoulos O."/>
            <person name="Pellenz S."/>
            <person name="Potier S."/>
            <person name="Richard G.F."/>
            <person name="Straub M.L."/>
            <person name="Suleau A."/>
            <person name="Swennene D."/>
            <person name="Tekaia F."/>
            <person name="Wesolowski-Louvel M."/>
            <person name="Westhof E."/>
            <person name="Wirth B."/>
            <person name="Zeniou-Meyer M."/>
            <person name="Zivanovic I."/>
            <person name="Bolotin-Fukuhara M."/>
            <person name="Thierry A."/>
            <person name="Bouchier C."/>
            <person name="Caudron B."/>
            <person name="Scarpelli C."/>
            <person name="Gaillardin C."/>
            <person name="Weissenbach J."/>
            <person name="Wincker P."/>
            <person name="Souciet J.L."/>
        </authorList>
    </citation>
    <scope>NUCLEOTIDE SEQUENCE [LARGE SCALE GENOMIC DNA]</scope>
    <source>
        <strain evidence="11">ATCC 8585 / CBS 2359 / DSM 70799 / NBRC 1267 / NRRL Y-1140 / WM37</strain>
    </source>
</reference>
<evidence type="ECO:0000259" key="9">
    <source>
        <dbReference type="Pfam" id="PF01138"/>
    </source>
</evidence>
<dbReference type="GO" id="GO:0034475">
    <property type="term" value="P:U4 snRNA 3'-end processing"/>
    <property type="evidence" value="ECO:0007669"/>
    <property type="project" value="TreeGrafter"/>
</dbReference>
<dbReference type="KEGG" id="kla:KLLA0_F18304g"/>
<keyword evidence="5" id="KW-0698">rRNA processing</keyword>
<comment type="subcellular location">
    <subcellularLocation>
        <location evidence="2">Cytoplasm</location>
    </subcellularLocation>
    <subcellularLocation>
        <location evidence="1">Nucleus</location>
    </subcellularLocation>
</comment>
<dbReference type="FunCoup" id="Q6CJI8">
    <property type="interactions" value="184"/>
</dbReference>
<dbReference type="GO" id="GO:0003723">
    <property type="term" value="F:RNA binding"/>
    <property type="evidence" value="ECO:0007669"/>
    <property type="project" value="UniProtKB-KW"/>
</dbReference>
<dbReference type="GO" id="GO:0071051">
    <property type="term" value="P:poly(A)-dependent snoRNA 3'-end processing"/>
    <property type="evidence" value="ECO:0007669"/>
    <property type="project" value="TreeGrafter"/>
</dbReference>
<dbReference type="PaxDb" id="284590-Q6CJI8"/>
<dbReference type="Proteomes" id="UP000000598">
    <property type="component" value="Chromosome F"/>
</dbReference>
<evidence type="ECO:0000313" key="10">
    <source>
        <dbReference type="EMBL" id="CAG98609.1"/>
    </source>
</evidence>
<dbReference type="GO" id="GO:0000467">
    <property type="term" value="P:exonucleolytic trimming to generate mature 3'-end of 5.8S rRNA from tricistronic rRNA transcript (SSU-rRNA, 5.8S rRNA, LSU-rRNA)"/>
    <property type="evidence" value="ECO:0007669"/>
    <property type="project" value="UniProtKB-ARBA"/>
</dbReference>
<sequence>MSVQDRRRILGPAEAKPLQFAAITPVRTVENRDDGNGNKSGKESVFISTDLVTNANGSSYLEYMDGTSDQVLVMSSVFGPRPLRGSFQSKASVSIQFKEVTLEHLNTGEIKEICTFLTNVFNAVINVEKYPKSGIDIFIDLIQHSNSNPTEEANIVNILPTCINSITMALVDAGIEIIDLVSAGSKDNSVVAFIRNGHEIVGIWSDDDNVTDISKLIEECKAKYLVNKQTLVQYLK</sequence>
<dbReference type="InterPro" id="IPR027408">
    <property type="entry name" value="PNPase/RNase_PH_dom_sf"/>
</dbReference>
<proteinExistence type="inferred from homology"/>
<dbReference type="Pfam" id="PF01138">
    <property type="entry name" value="RNase_PH"/>
    <property type="match status" value="1"/>
</dbReference>
<evidence type="ECO:0000256" key="5">
    <source>
        <dbReference type="ARBA" id="ARBA00022552"/>
    </source>
</evidence>
<evidence type="ECO:0000256" key="4">
    <source>
        <dbReference type="ARBA" id="ARBA00022490"/>
    </source>
</evidence>
<evidence type="ECO:0000256" key="7">
    <source>
        <dbReference type="ARBA" id="ARBA00022884"/>
    </source>
</evidence>
<comment type="similarity">
    <text evidence="3">Belongs to the RNase PH family.</text>
</comment>
<dbReference type="STRING" id="284590.Q6CJI8"/>
<evidence type="ECO:0000256" key="3">
    <source>
        <dbReference type="ARBA" id="ARBA00006678"/>
    </source>
</evidence>
<gene>
    <name evidence="10" type="ORF">KLLA0_F18304g</name>
</gene>